<reference evidence="7" key="2">
    <citation type="submission" date="2020-05" db="EMBL/GenBank/DDBJ databases">
        <title>Classification of alakaliphilic streptomycetes isolated from an alkaline soil next to Lonar Crater, India and a proposal for the recognition of Streptomyces alkaliterrae sp. nov.</title>
        <authorList>
            <person name="Golinska P."/>
        </authorList>
    </citation>
    <scope>NUCLEOTIDE SEQUENCE [LARGE SCALE GENOMIC DNA]</scope>
    <source>
        <strain evidence="7">OF8</strain>
    </source>
</reference>
<feature type="signal peptide" evidence="3">
    <location>
        <begin position="1"/>
        <end position="27"/>
    </location>
</feature>
<protein>
    <submittedName>
        <fullName evidence="5">Agmatine deiminase family protein</fullName>
    </submittedName>
</protein>
<dbReference type="RefSeq" id="WP_143649053.1">
    <property type="nucleotide sequence ID" value="NZ_JABJXA010000098.1"/>
</dbReference>
<dbReference type="EMBL" id="JABJXA010000098">
    <property type="protein sequence ID" value="MBB1260454.1"/>
    <property type="molecule type" value="Genomic_DNA"/>
</dbReference>
<comment type="caution">
    <text evidence="5">The sequence shown here is derived from an EMBL/GenBank/DDBJ whole genome shotgun (WGS) entry which is preliminary data.</text>
</comment>
<dbReference type="PANTHER" id="PTHR31377">
    <property type="entry name" value="AGMATINE DEIMINASE-RELATED"/>
    <property type="match status" value="1"/>
</dbReference>
<evidence type="ECO:0000256" key="1">
    <source>
        <dbReference type="ARBA" id="ARBA00022801"/>
    </source>
</evidence>
<keyword evidence="3" id="KW-0732">Signal</keyword>
<name>A0A5P0YT38_9ACTN</name>
<dbReference type="Proteomes" id="UP000320857">
    <property type="component" value="Unassembled WGS sequence"/>
</dbReference>
<evidence type="ECO:0000313" key="5">
    <source>
        <dbReference type="EMBL" id="MQS03481.1"/>
    </source>
</evidence>
<reference evidence="5 6" key="1">
    <citation type="submission" date="2019-10" db="EMBL/GenBank/DDBJ databases">
        <title>Streptomyces sp. nov., a novel actinobacterium isolated from alkaline environment.</title>
        <authorList>
            <person name="Golinska P."/>
        </authorList>
    </citation>
    <scope>NUCLEOTIDE SEQUENCE [LARGE SCALE GENOMIC DNA]</scope>
    <source>
        <strain evidence="5 6">OF1</strain>
    </source>
</reference>
<evidence type="ECO:0000256" key="3">
    <source>
        <dbReference type="SAM" id="SignalP"/>
    </source>
</evidence>
<reference evidence="4" key="3">
    <citation type="journal article" name="Syst. Appl. Microbiol.">
        <title>Streptomyces alkaliterrae sp. nov., isolated from an alkaline soil, and emended descriptions of Streptomyces alkaliphilus, Streptomyces calidiresistens and Streptomyces durbertensis.</title>
        <authorList>
            <person name="Swiecimska M."/>
            <person name="Golinska P."/>
            <person name="Nouioui I."/>
            <person name="Wypij M."/>
            <person name="Rai M."/>
            <person name="Sangal V."/>
            <person name="Goodfellow M."/>
        </authorList>
    </citation>
    <scope>NUCLEOTIDE SEQUENCE</scope>
    <source>
        <strain evidence="4">OF8</strain>
    </source>
</reference>
<feature type="compositionally biased region" description="Acidic residues" evidence="2">
    <location>
        <begin position="42"/>
        <end position="51"/>
    </location>
</feature>
<proteinExistence type="predicted"/>
<accession>A0A5P0YT38</accession>
<dbReference type="Pfam" id="PF04371">
    <property type="entry name" value="PAD_porph"/>
    <property type="match status" value="1"/>
</dbReference>
<evidence type="ECO:0000313" key="7">
    <source>
        <dbReference type="Proteomes" id="UP000517765"/>
    </source>
</evidence>
<keyword evidence="1" id="KW-0378">Hydrolase</keyword>
<dbReference type="Gene3D" id="3.75.10.10">
    <property type="entry name" value="L-arginine/glycine Amidinotransferase, Chain A"/>
    <property type="match status" value="1"/>
</dbReference>
<dbReference type="OrthoDB" id="9808013at2"/>
<dbReference type="AlphaFoldDB" id="A0A5P0YT38"/>
<dbReference type="GO" id="GO:0009446">
    <property type="term" value="P:putrescine biosynthetic process"/>
    <property type="evidence" value="ECO:0007669"/>
    <property type="project" value="InterPro"/>
</dbReference>
<sequence length="400" mass="42561">MSGSDRRAVLRALVAAAAGSVPVAACASGGGAGHTKRGTGETGEDGDEEMTEQPKPSRSGWRLPAETEPHDRTYLAWPPDDSVWDDLLPGLRRDIASIARAVAEYEPVTLLADPRNAADARRACGSGVEVLPVPVDDVWVRDTGPVFVTNPRRDRLAGVDLRFNGWGGRATRRARDERVARAVLAGAGVPRTVAGLVAEGGGIEVDGRGTLMATESSLVNPNRNPGMSRDEIERALREAFGVTRVLWLAGVRGRDVTDHHVDSLARFTPGGAVLLSRPPLAGDGDGGVWTRAYEQAGKALAEATDARGRRLETVDLPEPDPRLIGRRGPDFLACYANYYVVNGALIAPRYGDRRADETAAAVLREHHPGRRIVSLPIDTLAEGGGGIHCATRERPAVKAA</sequence>
<dbReference type="SUPFAM" id="SSF55909">
    <property type="entry name" value="Pentein"/>
    <property type="match status" value="1"/>
</dbReference>
<dbReference type="EMBL" id="VJYK02000173">
    <property type="protein sequence ID" value="MQS03481.1"/>
    <property type="molecule type" value="Genomic_DNA"/>
</dbReference>
<evidence type="ECO:0000313" key="4">
    <source>
        <dbReference type="EMBL" id="MBB1260454.1"/>
    </source>
</evidence>
<dbReference type="GO" id="GO:0004668">
    <property type="term" value="F:protein-arginine deiminase activity"/>
    <property type="evidence" value="ECO:0007669"/>
    <property type="project" value="InterPro"/>
</dbReference>
<keyword evidence="6" id="KW-1185">Reference proteome</keyword>
<organism evidence="5 6">
    <name type="scientific">Streptomyces alkaliterrae</name>
    <dbReference type="NCBI Taxonomy" id="2213162"/>
    <lineage>
        <taxon>Bacteria</taxon>
        <taxon>Bacillati</taxon>
        <taxon>Actinomycetota</taxon>
        <taxon>Actinomycetes</taxon>
        <taxon>Kitasatosporales</taxon>
        <taxon>Streptomycetaceae</taxon>
        <taxon>Streptomyces</taxon>
    </lineage>
</organism>
<dbReference type="PANTHER" id="PTHR31377:SF0">
    <property type="entry name" value="AGMATINE DEIMINASE-RELATED"/>
    <property type="match status" value="1"/>
</dbReference>
<evidence type="ECO:0000256" key="2">
    <source>
        <dbReference type="SAM" id="MobiDB-lite"/>
    </source>
</evidence>
<feature type="region of interest" description="Disordered" evidence="2">
    <location>
        <begin position="24"/>
        <end position="65"/>
    </location>
</feature>
<feature type="chain" id="PRO_5036149053" evidence="3">
    <location>
        <begin position="28"/>
        <end position="400"/>
    </location>
</feature>
<dbReference type="Proteomes" id="UP000517765">
    <property type="component" value="Unassembled WGS sequence"/>
</dbReference>
<dbReference type="InterPro" id="IPR007466">
    <property type="entry name" value="Peptidyl-Arg-deiminase_porph"/>
</dbReference>
<gene>
    <name evidence="5" type="ORF">FNX44_016705</name>
    <name evidence="4" type="ORF">H3147_16655</name>
</gene>
<evidence type="ECO:0000313" key="6">
    <source>
        <dbReference type="Proteomes" id="UP000320857"/>
    </source>
</evidence>
<dbReference type="GO" id="GO:0047632">
    <property type="term" value="F:agmatine deiminase activity"/>
    <property type="evidence" value="ECO:0007669"/>
    <property type="project" value="TreeGrafter"/>
</dbReference>